<feature type="region of interest" description="Disordered" evidence="2">
    <location>
        <begin position="88"/>
        <end position="123"/>
    </location>
</feature>
<protein>
    <submittedName>
        <fullName evidence="3">Uncharacterized protein</fullName>
    </submittedName>
</protein>
<evidence type="ECO:0000256" key="2">
    <source>
        <dbReference type="SAM" id="MobiDB-lite"/>
    </source>
</evidence>
<gene>
    <name evidence="3" type="ORF">V9T40_005155</name>
</gene>
<organism evidence="3 4">
    <name type="scientific">Parthenolecanium corni</name>
    <dbReference type="NCBI Taxonomy" id="536013"/>
    <lineage>
        <taxon>Eukaryota</taxon>
        <taxon>Metazoa</taxon>
        <taxon>Ecdysozoa</taxon>
        <taxon>Arthropoda</taxon>
        <taxon>Hexapoda</taxon>
        <taxon>Insecta</taxon>
        <taxon>Pterygota</taxon>
        <taxon>Neoptera</taxon>
        <taxon>Paraneoptera</taxon>
        <taxon>Hemiptera</taxon>
        <taxon>Sternorrhyncha</taxon>
        <taxon>Coccoidea</taxon>
        <taxon>Coccidae</taxon>
        <taxon>Parthenolecanium</taxon>
    </lineage>
</organism>
<sequence length="123" mass="14425">MAKSIRSKRKRKLRAFKRIRYGEKELARLKEMLSKAAAEEKANLLENNILSSSTEPVSMEVESETSDKTEKTKPSKYPCWLSHFKIRRLAKQDKKQKKKELKRLKKEKKASNKSKSKKSKKSK</sequence>
<dbReference type="EMBL" id="JBBCAQ010000032">
    <property type="protein sequence ID" value="KAK7584192.1"/>
    <property type="molecule type" value="Genomic_DNA"/>
</dbReference>
<comment type="similarity">
    <text evidence="1">Belongs to the learning-associated protein family.</text>
</comment>
<comment type="caution">
    <text evidence="3">The sequence shown here is derived from an EMBL/GenBank/DDBJ whole genome shotgun (WGS) entry which is preliminary data.</text>
</comment>
<evidence type="ECO:0000313" key="3">
    <source>
        <dbReference type="EMBL" id="KAK7584192.1"/>
    </source>
</evidence>
<accession>A0AAN9Y2T5</accession>
<evidence type="ECO:0000313" key="4">
    <source>
        <dbReference type="Proteomes" id="UP001367676"/>
    </source>
</evidence>
<dbReference type="Pfam" id="PF10169">
    <property type="entry name" value="LLPH"/>
    <property type="match status" value="1"/>
</dbReference>
<dbReference type="Proteomes" id="UP001367676">
    <property type="component" value="Unassembled WGS sequence"/>
</dbReference>
<feature type="region of interest" description="Disordered" evidence="2">
    <location>
        <begin position="50"/>
        <end position="76"/>
    </location>
</feature>
<evidence type="ECO:0000256" key="1">
    <source>
        <dbReference type="ARBA" id="ARBA00034118"/>
    </source>
</evidence>
<dbReference type="InterPro" id="IPR018784">
    <property type="entry name" value="LLPH-like"/>
</dbReference>
<name>A0AAN9Y2T5_9HEMI</name>
<proteinExistence type="inferred from homology"/>
<reference evidence="3 4" key="1">
    <citation type="submission" date="2024-03" db="EMBL/GenBank/DDBJ databases">
        <title>Adaptation during the transition from Ophiocordyceps entomopathogen to insect associate is accompanied by gene loss and intensified selection.</title>
        <authorList>
            <person name="Ward C.M."/>
            <person name="Onetto C.A."/>
            <person name="Borneman A.R."/>
        </authorList>
    </citation>
    <scope>NUCLEOTIDE SEQUENCE [LARGE SCALE GENOMIC DNA]</scope>
    <source>
        <strain evidence="3">AWRI1</strain>
        <tissue evidence="3">Single Adult Female</tissue>
    </source>
</reference>
<dbReference type="AlphaFoldDB" id="A0AAN9Y2T5"/>
<keyword evidence="4" id="KW-1185">Reference proteome</keyword>